<dbReference type="PROSITE" id="PS50943">
    <property type="entry name" value="HTH_CROC1"/>
    <property type="match status" value="1"/>
</dbReference>
<dbReference type="SUPFAM" id="SSF47413">
    <property type="entry name" value="lambda repressor-like DNA-binding domains"/>
    <property type="match status" value="1"/>
</dbReference>
<evidence type="ECO:0000313" key="2">
    <source>
        <dbReference type="EMBL" id="BDN82342.1"/>
    </source>
</evidence>
<dbReference type="InterPro" id="IPR010982">
    <property type="entry name" value="Lambda_DNA-bd_dom_sf"/>
</dbReference>
<dbReference type="Proteomes" id="UP001058626">
    <property type="component" value="Chromosome"/>
</dbReference>
<name>A0A9N7LSL1_9MYCO</name>
<dbReference type="CDD" id="cd00093">
    <property type="entry name" value="HTH_XRE"/>
    <property type="match status" value="1"/>
</dbReference>
<organism evidence="2 3">
    <name type="scientific">Mycobacterium pseudoshottsii</name>
    <dbReference type="NCBI Taxonomy" id="265949"/>
    <lineage>
        <taxon>Bacteria</taxon>
        <taxon>Bacillati</taxon>
        <taxon>Actinomycetota</taxon>
        <taxon>Actinomycetes</taxon>
        <taxon>Mycobacteriales</taxon>
        <taxon>Mycobacteriaceae</taxon>
        <taxon>Mycobacterium</taxon>
        <taxon>Mycobacterium ulcerans group</taxon>
    </lineage>
</organism>
<sequence>MELSTIELIQQFIAQWRVQKETILIMTPEQTVQLINLLKNKRKASGLSVAEVGSRAGVDGGTVWRIEQGMIPTPKAESLRAIGGVLGIPAIDLFTIVGWIAAGELPSIGPYLRARYPKLPEDVLREIETHFDAVVHEYDPSFDLAQGA</sequence>
<dbReference type="EMBL" id="AP026367">
    <property type="protein sequence ID" value="BDN82342.1"/>
    <property type="molecule type" value="Genomic_DNA"/>
</dbReference>
<keyword evidence="3" id="KW-1185">Reference proteome</keyword>
<dbReference type="RefSeq" id="WP_235065778.1">
    <property type="nucleotide sequence ID" value="NZ_AP026367.1"/>
</dbReference>
<dbReference type="GO" id="GO:0003677">
    <property type="term" value="F:DNA binding"/>
    <property type="evidence" value="ECO:0007669"/>
    <property type="project" value="InterPro"/>
</dbReference>
<feature type="domain" description="HTH cro/C1-type" evidence="1">
    <location>
        <begin position="38"/>
        <end position="93"/>
    </location>
</feature>
<reference evidence="2" key="1">
    <citation type="submission" date="2022-06" db="EMBL/GenBank/DDBJ databases">
        <title>Complete genome sequence of Mycobacterium pseudoshottsii NJB1907-Z4.</title>
        <authorList>
            <person name="Komine T."/>
            <person name="Fukano H."/>
            <person name="Wada S."/>
        </authorList>
    </citation>
    <scope>NUCLEOTIDE SEQUENCE</scope>
    <source>
        <strain evidence="2">NJB1907-Z4</strain>
    </source>
</reference>
<gene>
    <name evidence="2" type="ORF">NJB1907Z4_C25570</name>
</gene>
<dbReference type="AlphaFoldDB" id="A0A9N7LSL1"/>
<dbReference type="SMART" id="SM00530">
    <property type="entry name" value="HTH_XRE"/>
    <property type="match status" value="1"/>
</dbReference>
<dbReference type="Gene3D" id="1.10.260.40">
    <property type="entry name" value="lambda repressor-like DNA-binding domains"/>
    <property type="match status" value="1"/>
</dbReference>
<dbReference type="InterPro" id="IPR001387">
    <property type="entry name" value="Cro/C1-type_HTH"/>
</dbReference>
<evidence type="ECO:0000259" key="1">
    <source>
        <dbReference type="PROSITE" id="PS50943"/>
    </source>
</evidence>
<protein>
    <recommendedName>
        <fullName evidence="1">HTH cro/C1-type domain-containing protein</fullName>
    </recommendedName>
</protein>
<proteinExistence type="predicted"/>
<evidence type="ECO:0000313" key="3">
    <source>
        <dbReference type="Proteomes" id="UP001058626"/>
    </source>
</evidence>
<dbReference type="Pfam" id="PF13560">
    <property type="entry name" value="HTH_31"/>
    <property type="match status" value="1"/>
</dbReference>
<accession>A0A9N7LSL1</accession>